<dbReference type="PANTHER" id="PTHR11627">
    <property type="entry name" value="FRUCTOSE-BISPHOSPHATE ALDOLASE"/>
    <property type="match status" value="1"/>
</dbReference>
<reference evidence="7 8" key="1">
    <citation type="submission" date="2015-01" db="EMBL/GenBank/DDBJ databases">
        <title>The Genome Sequence of Exophiala xenobiotica CBS118157.</title>
        <authorList>
            <consortium name="The Broad Institute Genomics Platform"/>
            <person name="Cuomo C."/>
            <person name="de Hoog S."/>
            <person name="Gorbushina A."/>
            <person name="Stielow B."/>
            <person name="Teixiera M."/>
            <person name="Abouelleil A."/>
            <person name="Chapman S.B."/>
            <person name="Priest M."/>
            <person name="Young S.K."/>
            <person name="Wortman J."/>
            <person name="Nusbaum C."/>
            <person name="Birren B."/>
        </authorList>
    </citation>
    <scope>NUCLEOTIDE SEQUENCE [LARGE SCALE GENOMIC DNA]</scope>
    <source>
        <strain evidence="7 8">CBS 118157</strain>
    </source>
</reference>
<evidence type="ECO:0000256" key="4">
    <source>
        <dbReference type="ARBA" id="ARBA00023152"/>
    </source>
</evidence>
<dbReference type="EC" id="4.1.2.13" evidence="3"/>
<dbReference type="STRING" id="348802.A0A0D2EX81"/>
<evidence type="ECO:0000256" key="3">
    <source>
        <dbReference type="ARBA" id="ARBA00013068"/>
    </source>
</evidence>
<dbReference type="HOGENOM" id="CLU_031243_0_0_1"/>
<dbReference type="SUPFAM" id="SSF51569">
    <property type="entry name" value="Aldolase"/>
    <property type="match status" value="1"/>
</dbReference>
<evidence type="ECO:0000313" key="8">
    <source>
        <dbReference type="Proteomes" id="UP000054342"/>
    </source>
</evidence>
<comment type="pathway">
    <text evidence="1">Carbohydrate degradation; glycolysis; D-glyceraldehyde 3-phosphate and glycerone phosphate from D-glucose: step 4/4.</text>
</comment>
<dbReference type="InterPro" id="IPR013785">
    <property type="entry name" value="Aldolase_TIM"/>
</dbReference>
<keyword evidence="5" id="KW-0456">Lyase</keyword>
<accession>A0A0D2EX81</accession>
<evidence type="ECO:0000313" key="7">
    <source>
        <dbReference type="EMBL" id="KIW52414.1"/>
    </source>
</evidence>
<dbReference type="GO" id="GO:0006096">
    <property type="term" value="P:glycolytic process"/>
    <property type="evidence" value="ECO:0007669"/>
    <property type="project" value="UniProtKB-UniPathway"/>
</dbReference>
<proteinExistence type="inferred from homology"/>
<evidence type="ECO:0000256" key="5">
    <source>
        <dbReference type="ARBA" id="ARBA00023239"/>
    </source>
</evidence>
<evidence type="ECO:0000256" key="2">
    <source>
        <dbReference type="ARBA" id="ARBA00010387"/>
    </source>
</evidence>
<organism evidence="7 8">
    <name type="scientific">Exophiala xenobiotica</name>
    <dbReference type="NCBI Taxonomy" id="348802"/>
    <lineage>
        <taxon>Eukaryota</taxon>
        <taxon>Fungi</taxon>
        <taxon>Dikarya</taxon>
        <taxon>Ascomycota</taxon>
        <taxon>Pezizomycotina</taxon>
        <taxon>Eurotiomycetes</taxon>
        <taxon>Chaetothyriomycetidae</taxon>
        <taxon>Chaetothyriales</taxon>
        <taxon>Herpotrichiellaceae</taxon>
        <taxon>Exophiala</taxon>
    </lineage>
</organism>
<dbReference type="AlphaFoldDB" id="A0A0D2EX81"/>
<dbReference type="Pfam" id="PF00274">
    <property type="entry name" value="Glycolytic"/>
    <property type="match status" value="1"/>
</dbReference>
<name>A0A0D2EX81_9EURO</name>
<dbReference type="EMBL" id="KN847321">
    <property type="protein sequence ID" value="KIW52414.1"/>
    <property type="molecule type" value="Genomic_DNA"/>
</dbReference>
<dbReference type="RefSeq" id="XP_013312998.1">
    <property type="nucleotide sequence ID" value="XM_013457544.1"/>
</dbReference>
<dbReference type="Gene3D" id="3.20.20.70">
    <property type="entry name" value="Aldolase class I"/>
    <property type="match status" value="1"/>
</dbReference>
<dbReference type="InterPro" id="IPR000741">
    <property type="entry name" value="FBA_I"/>
</dbReference>
<dbReference type="GeneID" id="25329960"/>
<protein>
    <recommendedName>
        <fullName evidence="3">fructose-bisphosphate aldolase</fullName>
        <ecNumber evidence="3">4.1.2.13</ecNumber>
    </recommendedName>
</protein>
<dbReference type="UniPathway" id="UPA00109">
    <property type="reaction ID" value="UER00183"/>
</dbReference>
<dbReference type="NCBIfam" id="NF033379">
    <property type="entry name" value="FrucBisAld_I"/>
    <property type="match status" value="1"/>
</dbReference>
<comment type="similarity">
    <text evidence="2">Belongs to the class I fructose-bisphosphate aldolase family.</text>
</comment>
<gene>
    <name evidence="7" type="ORF">PV05_08052</name>
</gene>
<keyword evidence="8" id="KW-1185">Reference proteome</keyword>
<evidence type="ECO:0000256" key="1">
    <source>
        <dbReference type="ARBA" id="ARBA00004714"/>
    </source>
</evidence>
<dbReference type="OrthoDB" id="36455at2759"/>
<dbReference type="GO" id="GO:0004332">
    <property type="term" value="F:fructose-bisphosphate aldolase activity"/>
    <property type="evidence" value="ECO:0007669"/>
    <property type="project" value="UniProtKB-EC"/>
</dbReference>
<dbReference type="Proteomes" id="UP000054342">
    <property type="component" value="Unassembled WGS sequence"/>
</dbReference>
<keyword evidence="4" id="KW-0324">Glycolysis</keyword>
<evidence type="ECO:0000256" key="6">
    <source>
        <dbReference type="SAM" id="MobiDB-lite"/>
    </source>
</evidence>
<feature type="region of interest" description="Disordered" evidence="6">
    <location>
        <begin position="1"/>
        <end position="26"/>
    </location>
</feature>
<sequence length="370" mass="40545">MSGRNSAPLRPQTFSPPQPLEHAEEMHKTALAIGADGKGLLAADESTGSIKKRLEKVGKDNTEDNRREWRDVMFTAEGDFESHISGIIMFEETLMKHDSRLESSKYKGKPFVDIIKSRGIIPGIKVDKGTVALPRTDPEETTTQGLDGLLDRCKTYYDRGARFSKWRSTYIVSATTPSSLAIMDNAEVLARYAAISQQAGLVPIVEPEVLMTHHQSIERSIEAHIAAYSALFERLALHKVDLASLVLKASMVTPGDKYAGGKADPEQVGEATVHVLAKTVPPLVPTIVFLSGGFSDADSIAYLNAINQQKQKNPRRAPWALTFSFGRALQGVAMEAWAKGDIKDSQSKWCDRAKWCGQAAQGKYKGECPS</sequence>